<dbReference type="AlphaFoldDB" id="A5AQZ9"/>
<organism evidence="1">
    <name type="scientific">Vitis vinifera</name>
    <name type="common">Grape</name>
    <dbReference type="NCBI Taxonomy" id="29760"/>
    <lineage>
        <taxon>Eukaryota</taxon>
        <taxon>Viridiplantae</taxon>
        <taxon>Streptophyta</taxon>
        <taxon>Embryophyta</taxon>
        <taxon>Tracheophyta</taxon>
        <taxon>Spermatophyta</taxon>
        <taxon>Magnoliopsida</taxon>
        <taxon>eudicotyledons</taxon>
        <taxon>Gunneridae</taxon>
        <taxon>Pentapetalae</taxon>
        <taxon>rosids</taxon>
        <taxon>Vitales</taxon>
        <taxon>Vitaceae</taxon>
        <taxon>Viteae</taxon>
        <taxon>Vitis</taxon>
    </lineage>
</organism>
<gene>
    <name evidence="1" type="ORF">VITISV_042591</name>
</gene>
<name>A5AQZ9_VITVI</name>
<dbReference type="EMBL" id="AM432637">
    <property type="protein sequence ID" value="CAN64809.1"/>
    <property type="molecule type" value="Genomic_DNA"/>
</dbReference>
<evidence type="ECO:0000313" key="1">
    <source>
        <dbReference type="EMBL" id="CAN64809.1"/>
    </source>
</evidence>
<accession>A5AQZ9</accession>
<proteinExistence type="predicted"/>
<protein>
    <submittedName>
        <fullName evidence="1">Uncharacterized protein</fullName>
    </submittedName>
</protein>
<reference evidence="1" key="1">
    <citation type="journal article" date="2007" name="PLoS ONE">
        <title>The first genome sequence of an elite grapevine cultivar (Pinot noir Vitis vinifera L.): coping with a highly heterozygous genome.</title>
        <authorList>
            <person name="Velasco R."/>
            <person name="Zharkikh A."/>
            <person name="Troggio M."/>
            <person name="Cartwright D.A."/>
            <person name="Cestaro A."/>
            <person name="Pruss D."/>
            <person name="Pindo M."/>
            <person name="FitzGerald L.M."/>
            <person name="Vezzulli S."/>
            <person name="Reid J."/>
            <person name="Malacarne G."/>
            <person name="Iliev D."/>
            <person name="Coppola G."/>
            <person name="Wardell B."/>
            <person name="Micheletti D."/>
            <person name="Macalma T."/>
            <person name="Facci M."/>
            <person name="Mitchell J.T."/>
            <person name="Perazzolli M."/>
            <person name="Eldredge G."/>
            <person name="Gatto P."/>
            <person name="Oyzerski R."/>
            <person name="Moretto M."/>
            <person name="Gutin N."/>
            <person name="Stefanini M."/>
            <person name="Chen Y."/>
            <person name="Segala C."/>
            <person name="Davenport C."/>
            <person name="Dematte L."/>
            <person name="Mraz A."/>
            <person name="Battilana J."/>
            <person name="Stormo K."/>
            <person name="Costa F."/>
            <person name="Tao Q."/>
            <person name="Si-Ammour A."/>
            <person name="Harkins T."/>
            <person name="Lackey A."/>
            <person name="Perbost C."/>
            <person name="Taillon B."/>
            <person name="Stella A."/>
            <person name="Solovyev V."/>
            <person name="Fawcett J.A."/>
            <person name="Sterck L."/>
            <person name="Vandepoele K."/>
            <person name="Grando S.M."/>
            <person name="Toppo S."/>
            <person name="Moser C."/>
            <person name="Lanchbury J."/>
            <person name="Bogden R."/>
            <person name="Skolnick M."/>
            <person name="Sgaramella V."/>
            <person name="Bhatnagar S.K."/>
            <person name="Fontana P."/>
            <person name="Gutin A."/>
            <person name="Van de Peer Y."/>
            <person name="Salamini F."/>
            <person name="Viola R."/>
        </authorList>
    </citation>
    <scope>NUCLEOTIDE SEQUENCE</scope>
</reference>
<sequence length="268" mass="29806">MGFDGLRRCAGLSSSDAWSRGSVGILANSLGFARPFRSLEVISQPFRSLEIISQPFRSSKPISQLRNECMGLRNGTRVPKGGFAVAKHPAKWGFSCEIGSFYASQPFCSCKIPCEMGLWLRNLEFLCFAAVSQLRNEGHCAAKWHSYAKKWLRSCEILCEMKLSLRKWDLSCFGGLQPFHSCEMRVTVLRNGTRVPKVVSPLRNTLRNRALAAKLGFFTFWSFATVSHLRNGGSCAAKWHSCAKSGFVAAKIFAEKSIELRNGFAAKC</sequence>